<keyword evidence="1" id="KW-0521">NADP</keyword>
<feature type="region of interest" description="Disordered" evidence="2">
    <location>
        <begin position="317"/>
        <end position="337"/>
    </location>
</feature>
<name>A0ABW6KRL8_9ACTN</name>
<evidence type="ECO:0000256" key="1">
    <source>
        <dbReference type="ARBA" id="ARBA00022857"/>
    </source>
</evidence>
<dbReference type="Pfam" id="PF08240">
    <property type="entry name" value="ADH_N"/>
    <property type="match status" value="1"/>
</dbReference>
<keyword evidence="5" id="KW-1185">Reference proteome</keyword>
<proteinExistence type="predicted"/>
<dbReference type="InterPro" id="IPR020843">
    <property type="entry name" value="ER"/>
</dbReference>
<dbReference type="PANTHER" id="PTHR44154">
    <property type="entry name" value="QUINONE OXIDOREDUCTASE"/>
    <property type="match status" value="1"/>
</dbReference>
<dbReference type="InterPro" id="IPR036291">
    <property type="entry name" value="NAD(P)-bd_dom_sf"/>
</dbReference>
<dbReference type="CDD" id="cd08253">
    <property type="entry name" value="zeta_crystallin"/>
    <property type="match status" value="1"/>
</dbReference>
<dbReference type="InterPro" id="IPR011032">
    <property type="entry name" value="GroES-like_sf"/>
</dbReference>
<sequence length="337" mass="35301">MRAAYIEQLGSPDEIRYGELADPRPGPTDVLVEVTATTVNPVDTFVRSGVFRTPVSFPLVIGRDLVGTVVEAGPGAVGFRAGDRVWCNSLGHGGRQGAAAELAVVPADRLYHLPDGVDPETAVCVLHPGGTAHLALHTHARVRPGETVLVAGAAGNVGSAALVTAVEAGARVVCTASARDAGYCRSLGAEEVFAYDDPDLAERLRHACPAGFDVWLDTYGTNDLTAAVDLMAPRARIVLLAGVGARPVLPVGPFYMKDASILGFVISHATTAELADAAVGVNRLLSAGRLRPRTVERAPLGAAADAHRRMEKGGLRGRRLVLRPDLEPRTPDPRTDG</sequence>
<comment type="caution">
    <text evidence="4">The sequence shown here is derived from an EMBL/GenBank/DDBJ whole genome shotgun (WGS) entry which is preliminary data.</text>
</comment>
<dbReference type="InterPro" id="IPR013149">
    <property type="entry name" value="ADH-like_C"/>
</dbReference>
<reference evidence="4 5" key="1">
    <citation type="submission" date="2024-10" db="EMBL/GenBank/DDBJ databases">
        <title>The Natural Products Discovery Center: Release of the First 8490 Sequenced Strains for Exploring Actinobacteria Biosynthetic Diversity.</title>
        <authorList>
            <person name="Kalkreuter E."/>
            <person name="Kautsar S.A."/>
            <person name="Yang D."/>
            <person name="Bader C.D."/>
            <person name="Teijaro C.N."/>
            <person name="Fluegel L."/>
            <person name="Davis C.M."/>
            <person name="Simpson J.R."/>
            <person name="Lauterbach L."/>
            <person name="Steele A.D."/>
            <person name="Gui C."/>
            <person name="Meng S."/>
            <person name="Li G."/>
            <person name="Viehrig K."/>
            <person name="Ye F."/>
            <person name="Su P."/>
            <person name="Kiefer A.F."/>
            <person name="Nichols A."/>
            <person name="Cepeda A.J."/>
            <person name="Yan W."/>
            <person name="Fan B."/>
            <person name="Jiang Y."/>
            <person name="Adhikari A."/>
            <person name="Zheng C.-J."/>
            <person name="Schuster L."/>
            <person name="Cowan T.M."/>
            <person name="Smanski M.J."/>
            <person name="Chevrette M.G."/>
            <person name="De Carvalho L.P.S."/>
            <person name="Shen B."/>
        </authorList>
    </citation>
    <scope>NUCLEOTIDE SEQUENCE [LARGE SCALE GENOMIC DNA]</scope>
    <source>
        <strain evidence="4 5">NPDC007147</strain>
    </source>
</reference>
<dbReference type="PANTHER" id="PTHR44154:SF1">
    <property type="entry name" value="QUINONE OXIDOREDUCTASE"/>
    <property type="match status" value="1"/>
</dbReference>
<accession>A0ABW6KRL8</accession>
<dbReference type="Gene3D" id="3.90.180.10">
    <property type="entry name" value="Medium-chain alcohol dehydrogenases, catalytic domain"/>
    <property type="match status" value="1"/>
</dbReference>
<feature type="compositionally biased region" description="Basic and acidic residues" evidence="2">
    <location>
        <begin position="322"/>
        <end position="337"/>
    </location>
</feature>
<evidence type="ECO:0000256" key="2">
    <source>
        <dbReference type="SAM" id="MobiDB-lite"/>
    </source>
</evidence>
<dbReference type="EMBL" id="JBIAFJ010000009">
    <property type="protein sequence ID" value="MFE9170543.1"/>
    <property type="molecule type" value="Genomic_DNA"/>
</dbReference>
<dbReference type="RefSeq" id="WP_073948249.1">
    <property type="nucleotide sequence ID" value="NZ_JBIAFJ010000009.1"/>
</dbReference>
<evidence type="ECO:0000313" key="5">
    <source>
        <dbReference type="Proteomes" id="UP001601197"/>
    </source>
</evidence>
<protein>
    <submittedName>
        <fullName evidence="4">NADPH:quinone reductase</fullName>
    </submittedName>
</protein>
<dbReference type="Gene3D" id="3.40.50.720">
    <property type="entry name" value="NAD(P)-binding Rossmann-like Domain"/>
    <property type="match status" value="1"/>
</dbReference>
<dbReference type="InterPro" id="IPR013154">
    <property type="entry name" value="ADH-like_N"/>
</dbReference>
<dbReference type="Pfam" id="PF00107">
    <property type="entry name" value="ADH_zinc_N"/>
    <property type="match status" value="1"/>
</dbReference>
<gene>
    <name evidence="4" type="ORF">ACFYNZ_13615</name>
</gene>
<dbReference type="Proteomes" id="UP001601197">
    <property type="component" value="Unassembled WGS sequence"/>
</dbReference>
<feature type="domain" description="Enoyl reductase (ER)" evidence="3">
    <location>
        <begin position="10"/>
        <end position="321"/>
    </location>
</feature>
<evidence type="ECO:0000313" key="4">
    <source>
        <dbReference type="EMBL" id="MFE9170543.1"/>
    </source>
</evidence>
<dbReference type="SUPFAM" id="SSF50129">
    <property type="entry name" value="GroES-like"/>
    <property type="match status" value="1"/>
</dbReference>
<dbReference type="SUPFAM" id="SSF51735">
    <property type="entry name" value="NAD(P)-binding Rossmann-fold domains"/>
    <property type="match status" value="1"/>
</dbReference>
<dbReference type="SMART" id="SM00829">
    <property type="entry name" value="PKS_ER"/>
    <property type="match status" value="1"/>
</dbReference>
<dbReference type="InterPro" id="IPR051603">
    <property type="entry name" value="Zinc-ADH_QOR/CCCR"/>
</dbReference>
<organism evidence="4 5">
    <name type="scientific">Streptomyces kebangsaanensis</name>
    <dbReference type="NCBI Taxonomy" id="864058"/>
    <lineage>
        <taxon>Bacteria</taxon>
        <taxon>Bacillati</taxon>
        <taxon>Actinomycetota</taxon>
        <taxon>Actinomycetes</taxon>
        <taxon>Kitasatosporales</taxon>
        <taxon>Streptomycetaceae</taxon>
        <taxon>Streptomyces</taxon>
    </lineage>
</organism>
<evidence type="ECO:0000259" key="3">
    <source>
        <dbReference type="SMART" id="SM00829"/>
    </source>
</evidence>